<keyword evidence="3" id="KW-1185">Reference proteome</keyword>
<name>A0AAD7PEN3_QUISA</name>
<protein>
    <submittedName>
        <fullName evidence="2">Ternary complex factor MIP1, leucine-zipper</fullName>
    </submittedName>
</protein>
<dbReference type="KEGG" id="qsa:O6P43_028039"/>
<dbReference type="InterPro" id="IPR025757">
    <property type="entry name" value="MIP1_Leuzipper"/>
</dbReference>
<evidence type="ECO:0000259" key="1">
    <source>
        <dbReference type="Pfam" id="PF14389"/>
    </source>
</evidence>
<comment type="caution">
    <text evidence="2">The sequence shown here is derived from an EMBL/GenBank/DDBJ whole genome shotgun (WGS) entry which is preliminary data.</text>
</comment>
<reference evidence="2" key="1">
    <citation type="journal article" date="2023" name="Science">
        <title>Elucidation of the pathway for biosynthesis of saponin adjuvants from the soapbark tree.</title>
        <authorList>
            <person name="Reed J."/>
            <person name="Orme A."/>
            <person name="El-Demerdash A."/>
            <person name="Owen C."/>
            <person name="Martin L.B.B."/>
            <person name="Misra R.C."/>
            <person name="Kikuchi S."/>
            <person name="Rejzek M."/>
            <person name="Martin A.C."/>
            <person name="Harkess A."/>
            <person name="Leebens-Mack J."/>
            <person name="Louveau T."/>
            <person name="Stephenson M.J."/>
            <person name="Osbourn A."/>
        </authorList>
    </citation>
    <scope>NUCLEOTIDE SEQUENCE</scope>
    <source>
        <strain evidence="2">S10</strain>
    </source>
</reference>
<dbReference type="AlphaFoldDB" id="A0AAD7PEN3"/>
<gene>
    <name evidence="2" type="ORF">O6P43_028039</name>
</gene>
<dbReference type="EMBL" id="JARAOO010000011">
    <property type="protein sequence ID" value="KAJ7952094.1"/>
    <property type="molecule type" value="Genomic_DNA"/>
</dbReference>
<feature type="domain" description="Ternary complex factor MIP1 leucine-zipper" evidence="1">
    <location>
        <begin position="67"/>
        <end position="113"/>
    </location>
</feature>
<evidence type="ECO:0000313" key="3">
    <source>
        <dbReference type="Proteomes" id="UP001163823"/>
    </source>
</evidence>
<proteinExistence type="predicted"/>
<dbReference type="Proteomes" id="UP001163823">
    <property type="component" value="Chromosome 11"/>
</dbReference>
<evidence type="ECO:0000313" key="2">
    <source>
        <dbReference type="EMBL" id="KAJ7952094.1"/>
    </source>
</evidence>
<accession>A0AAD7PEN3</accession>
<dbReference type="Pfam" id="PF14389">
    <property type="entry name" value="Lzipper-MIP1"/>
    <property type="match status" value="1"/>
</dbReference>
<sequence>MCDLPVGRSALSQSDSLCKSSCSATSYCDLEVQLYIVDGGNSPILMSNLTEETRSTEPRIERNNANPCRFQLEQDVQQLQQKLSDEMELNAFLDHIVEKNATSFSNPSYLPYHYASKMVLLSRHPCCCCYCRQQTPCCATAASSMQADTHAVAIAGSKNPIVLLLQATNLVVVVLLQVACKQHGAV</sequence>
<organism evidence="2 3">
    <name type="scientific">Quillaja saponaria</name>
    <name type="common">Soap bark tree</name>
    <dbReference type="NCBI Taxonomy" id="32244"/>
    <lineage>
        <taxon>Eukaryota</taxon>
        <taxon>Viridiplantae</taxon>
        <taxon>Streptophyta</taxon>
        <taxon>Embryophyta</taxon>
        <taxon>Tracheophyta</taxon>
        <taxon>Spermatophyta</taxon>
        <taxon>Magnoliopsida</taxon>
        <taxon>eudicotyledons</taxon>
        <taxon>Gunneridae</taxon>
        <taxon>Pentapetalae</taxon>
        <taxon>rosids</taxon>
        <taxon>fabids</taxon>
        <taxon>Fabales</taxon>
        <taxon>Quillajaceae</taxon>
        <taxon>Quillaja</taxon>
    </lineage>
</organism>